<keyword evidence="11" id="KW-0732">Signal</keyword>
<evidence type="ECO:0000256" key="11">
    <source>
        <dbReference type="SAM" id="SignalP"/>
    </source>
</evidence>
<dbReference type="Ensembl" id="ENSCCRT00015008838.1">
    <property type="protein sequence ID" value="ENSCCRP00015008497.1"/>
    <property type="gene ID" value="ENSCCRG00015004197.1"/>
</dbReference>
<evidence type="ECO:0000313" key="13">
    <source>
        <dbReference type="Proteomes" id="UP000694700"/>
    </source>
</evidence>
<proteinExistence type="inferred from homology"/>
<keyword evidence="8" id="KW-0460">Magnesium</keyword>
<feature type="chain" id="PRO_5033989399" description="Selenoprotein O" evidence="11">
    <location>
        <begin position="21"/>
        <end position="567"/>
    </location>
</feature>
<sequence length="567" mass="64265">MTKHGFTLFVFFSAVASTTCRDEQDFCESKVCNEREFKQNHFYTNEKTYGEIPLTLSHRLLGKIYIMSVNVLFYTLTVTDSLCVYFTDALPLDELDGPVSRPVRGCVFSGSRPTPLKEPLTLAAASQDVLRNILDLNESVIQNEEFVLCVSGGKLFPGSIPLAHRYGGHQFGYWAGQLGDGRAHFLGEYTNRKGERWELQLKGSGKTPYSRSGDGRAVIRSSVREFLCSEAMHFLGVPTSRALSLVVSEEPVWRDLFYNGNVIKERGAVVLRLARSWFRIGSLEILTRTGELDVLRTLLDFIIEEYFKSIAMNDPDKYVVFFSRVVNETAHLIAHWMSVGFAHGVCNTDNFSLLSITIDYGPFGFMESYDPNFVPNTSDDEGRYSIGAQANVGLFNLQKLLEALKPLSFYFLIVLIWNETGDSCIISFLMEDTGADFTMTFRQLSEVTMSQLQTGSIPPSMWALSDLLSHEYFRDWVQLYLKRLSRMESDSDAARQHRMQGVNPRYVLRNWMAESAIRKAEKNDFSEVALLQKTLTEPFVEQEEAERAGYSSKPPSWAQQLRVSCSS</sequence>
<reference evidence="12" key="1">
    <citation type="submission" date="2025-08" db="UniProtKB">
        <authorList>
            <consortium name="Ensembl"/>
        </authorList>
    </citation>
    <scope>IDENTIFICATION</scope>
</reference>
<evidence type="ECO:0000256" key="8">
    <source>
        <dbReference type="ARBA" id="ARBA00022842"/>
    </source>
</evidence>
<evidence type="ECO:0000256" key="6">
    <source>
        <dbReference type="ARBA" id="ARBA00022741"/>
    </source>
</evidence>
<feature type="region of interest" description="Disordered" evidence="10">
    <location>
        <begin position="542"/>
        <end position="567"/>
    </location>
</feature>
<comment type="cofactor">
    <cofactor evidence="1">
        <name>Mg(2+)</name>
        <dbReference type="ChEBI" id="CHEBI:18420"/>
    </cofactor>
</comment>
<dbReference type="GO" id="GO:0005524">
    <property type="term" value="F:ATP binding"/>
    <property type="evidence" value="ECO:0007669"/>
    <property type="project" value="UniProtKB-KW"/>
</dbReference>
<evidence type="ECO:0000256" key="10">
    <source>
        <dbReference type="SAM" id="MobiDB-lite"/>
    </source>
</evidence>
<dbReference type="Pfam" id="PF02696">
    <property type="entry name" value="SelO"/>
    <property type="match status" value="2"/>
</dbReference>
<evidence type="ECO:0000256" key="3">
    <source>
        <dbReference type="ARBA" id="ARBA00022679"/>
    </source>
</evidence>
<evidence type="ECO:0000256" key="1">
    <source>
        <dbReference type="ARBA" id="ARBA00001946"/>
    </source>
</evidence>
<dbReference type="AlphaFoldDB" id="A0A8C1SJJ4"/>
<name>A0A8C1SJJ4_CYPCA</name>
<dbReference type="Proteomes" id="UP000694700">
    <property type="component" value="Unplaced"/>
</dbReference>
<dbReference type="InterPro" id="IPR003846">
    <property type="entry name" value="SelO"/>
</dbReference>
<dbReference type="HAMAP" id="MF_00692">
    <property type="entry name" value="SelO"/>
    <property type="match status" value="1"/>
</dbReference>
<evidence type="ECO:0000256" key="7">
    <source>
        <dbReference type="ARBA" id="ARBA00022840"/>
    </source>
</evidence>
<evidence type="ECO:0000256" key="2">
    <source>
        <dbReference type="ARBA" id="ARBA00009747"/>
    </source>
</evidence>
<evidence type="ECO:0000256" key="5">
    <source>
        <dbReference type="ARBA" id="ARBA00022723"/>
    </source>
</evidence>
<feature type="signal peptide" evidence="11">
    <location>
        <begin position="1"/>
        <end position="20"/>
    </location>
</feature>
<accession>A0A8C1SJJ4</accession>
<dbReference type="GO" id="GO:0046872">
    <property type="term" value="F:metal ion binding"/>
    <property type="evidence" value="ECO:0007669"/>
    <property type="project" value="UniProtKB-KW"/>
</dbReference>
<keyword evidence="3" id="KW-0808">Transferase</keyword>
<keyword evidence="6" id="KW-0547">Nucleotide-binding</keyword>
<keyword evidence="4" id="KW-0548">Nucleotidyltransferase</keyword>
<evidence type="ECO:0000256" key="4">
    <source>
        <dbReference type="ARBA" id="ARBA00022695"/>
    </source>
</evidence>
<evidence type="ECO:0000256" key="9">
    <source>
        <dbReference type="ARBA" id="ARBA00031547"/>
    </source>
</evidence>
<comment type="similarity">
    <text evidence="2">Belongs to the SELO family.</text>
</comment>
<dbReference type="PANTHER" id="PTHR12153">
    <property type="entry name" value="SELENOPROTEIN O"/>
    <property type="match status" value="1"/>
</dbReference>
<dbReference type="GO" id="GO:0016779">
    <property type="term" value="F:nucleotidyltransferase activity"/>
    <property type="evidence" value="ECO:0007669"/>
    <property type="project" value="UniProtKB-KW"/>
</dbReference>
<organism evidence="12 13">
    <name type="scientific">Cyprinus carpio</name>
    <name type="common">Common carp</name>
    <dbReference type="NCBI Taxonomy" id="7962"/>
    <lineage>
        <taxon>Eukaryota</taxon>
        <taxon>Metazoa</taxon>
        <taxon>Chordata</taxon>
        <taxon>Craniata</taxon>
        <taxon>Vertebrata</taxon>
        <taxon>Euteleostomi</taxon>
        <taxon>Actinopterygii</taxon>
        <taxon>Neopterygii</taxon>
        <taxon>Teleostei</taxon>
        <taxon>Ostariophysi</taxon>
        <taxon>Cypriniformes</taxon>
        <taxon>Cyprinidae</taxon>
        <taxon>Cyprininae</taxon>
        <taxon>Cyprinus</taxon>
    </lineage>
</organism>
<keyword evidence="5" id="KW-0479">Metal-binding</keyword>
<protein>
    <recommendedName>
        <fullName evidence="9">Selenoprotein O</fullName>
    </recommendedName>
</protein>
<feature type="compositionally biased region" description="Polar residues" evidence="10">
    <location>
        <begin position="553"/>
        <end position="567"/>
    </location>
</feature>
<keyword evidence="7" id="KW-0067">ATP-binding</keyword>
<evidence type="ECO:0000313" key="12">
    <source>
        <dbReference type="Ensembl" id="ENSCCRP00015008497.1"/>
    </source>
</evidence>
<dbReference type="PANTHER" id="PTHR12153:SF18">
    <property type="entry name" value="SELENOPROTEIN O"/>
    <property type="match status" value="1"/>
</dbReference>